<reference evidence="2 3" key="1">
    <citation type="submission" date="2017-07" db="EMBL/GenBank/DDBJ databases">
        <title>blaIMP-27 on transferable plasmids in Proteus mirabilis and Providencia rettgeri.</title>
        <authorList>
            <person name="Potter R."/>
        </authorList>
    </citation>
    <scope>NUCLEOTIDE SEQUENCE [LARGE SCALE GENOMIC DNA]</scope>
    <source>
        <strain evidence="2 3">PR1</strain>
    </source>
</reference>
<evidence type="ECO:0000313" key="3">
    <source>
        <dbReference type="Proteomes" id="UP000216001"/>
    </source>
</evidence>
<proteinExistence type="predicted"/>
<feature type="domain" description="Glycosyl transferase family 25" evidence="1">
    <location>
        <begin position="3"/>
        <end position="168"/>
    </location>
</feature>
<evidence type="ECO:0000313" key="2">
    <source>
        <dbReference type="EMBL" id="OZS73705.1"/>
    </source>
</evidence>
<gene>
    <name evidence="2" type="ORF">CHI95_15425</name>
</gene>
<dbReference type="Pfam" id="PF01755">
    <property type="entry name" value="Glyco_transf_25"/>
    <property type="match status" value="1"/>
</dbReference>
<dbReference type="CDD" id="cd06532">
    <property type="entry name" value="Glyco_transf_25"/>
    <property type="match status" value="1"/>
</dbReference>
<dbReference type="EMBL" id="NOWC01000019">
    <property type="protein sequence ID" value="OZS73705.1"/>
    <property type="molecule type" value="Genomic_DNA"/>
</dbReference>
<evidence type="ECO:0000259" key="1">
    <source>
        <dbReference type="Pfam" id="PF01755"/>
    </source>
</evidence>
<name>A0A264VQZ7_PRORE</name>
<dbReference type="Proteomes" id="UP000216001">
    <property type="component" value="Unassembled WGS sequence"/>
</dbReference>
<dbReference type="InterPro" id="IPR002654">
    <property type="entry name" value="Glyco_trans_25"/>
</dbReference>
<protein>
    <recommendedName>
        <fullName evidence="1">Glycosyl transferase family 25 domain-containing protein</fullName>
    </recommendedName>
</protein>
<comment type="caution">
    <text evidence="2">The sequence shown here is derived from an EMBL/GenBank/DDBJ whole genome shotgun (WGS) entry which is preliminary data.</text>
</comment>
<accession>A0A264VQZ7</accession>
<organism evidence="2 3">
    <name type="scientific">Providencia rettgeri</name>
    <dbReference type="NCBI Taxonomy" id="587"/>
    <lineage>
        <taxon>Bacteria</taxon>
        <taxon>Pseudomonadati</taxon>
        <taxon>Pseudomonadota</taxon>
        <taxon>Gammaproteobacteria</taxon>
        <taxon>Enterobacterales</taxon>
        <taxon>Morganellaceae</taxon>
        <taxon>Providencia</taxon>
    </lineage>
</organism>
<sequence length="247" mass="29085">MIVFIINLKESSERRMKMQAQLDKTKLKYEFINAVNGKNLSDTELKKATHDYPNCMLTKGEIGCALSHLSIYKKMANENIEQALVLEDDAILPHNIEDIISQIKIFDKIRKPNIFLLSKIDSYIKNQNLNDNIFKVYQAIGSHAYVINVKAAKNIIKIQSPIKYESDMWRYFRYFNCANIYGHIPTLVISDDESKLNSSLEEGRAPLLKARERYRSNLKKMFKNYQYYRIRDMLLKKFYFTIKENIE</sequence>
<dbReference type="RefSeq" id="WP_094962116.1">
    <property type="nucleotide sequence ID" value="NZ_CP053896.1"/>
</dbReference>
<dbReference type="AlphaFoldDB" id="A0A264VQZ7"/>